<feature type="domain" description="ABC-2 type transporter transmembrane" evidence="6">
    <location>
        <begin position="24"/>
        <end position="159"/>
    </location>
</feature>
<keyword evidence="2 5" id="KW-0812">Transmembrane</keyword>
<evidence type="ECO:0000259" key="6">
    <source>
        <dbReference type="Pfam" id="PF12698"/>
    </source>
</evidence>
<feature type="domain" description="ABC-2 type transporter transmembrane" evidence="6">
    <location>
        <begin position="357"/>
        <end position="705"/>
    </location>
</feature>
<name>A0A0F6QZC0_9CORY</name>
<feature type="transmembrane region" description="Helical" evidence="5">
    <location>
        <begin position="527"/>
        <end position="551"/>
    </location>
</feature>
<reference evidence="8 10" key="2">
    <citation type="submission" date="2018-12" db="EMBL/GenBank/DDBJ databases">
        <authorList>
            <consortium name="Pathogen Informatics"/>
        </authorList>
    </citation>
    <scope>NUCLEOTIDE SEQUENCE [LARGE SCALE GENOMIC DNA]</scope>
    <source>
        <strain evidence="8 10">NCTC949</strain>
    </source>
</reference>
<evidence type="ECO:0000256" key="1">
    <source>
        <dbReference type="ARBA" id="ARBA00004141"/>
    </source>
</evidence>
<accession>A0A0F6QZC0</accession>
<keyword evidence="3 5" id="KW-1133">Transmembrane helix</keyword>
<dbReference type="InterPro" id="IPR017500">
    <property type="entry name" value="Phage_infect_YhgE_N"/>
</dbReference>
<gene>
    <name evidence="8" type="ORF">NCTC949_01426</name>
    <name evidence="7" type="ORF">UL82_04320</name>
</gene>
<dbReference type="PANTHER" id="PTHR43077:SF10">
    <property type="entry name" value="TRANSPORT PERMEASE PROTEIN"/>
    <property type="match status" value="1"/>
</dbReference>
<dbReference type="NCBIfam" id="TIGR03061">
    <property type="entry name" value="pip_yhgE_Nterm"/>
    <property type="match status" value="1"/>
</dbReference>
<dbReference type="GO" id="GO:0016020">
    <property type="term" value="C:membrane"/>
    <property type="evidence" value="ECO:0007669"/>
    <property type="project" value="UniProtKB-SubCell"/>
</dbReference>
<dbReference type="GO" id="GO:0140359">
    <property type="term" value="F:ABC-type transporter activity"/>
    <property type="evidence" value="ECO:0007669"/>
    <property type="project" value="InterPro"/>
</dbReference>
<dbReference type="InterPro" id="IPR051328">
    <property type="entry name" value="T7SS_ABC-Transporter"/>
</dbReference>
<feature type="transmembrane region" description="Helical" evidence="5">
    <location>
        <begin position="602"/>
        <end position="623"/>
    </location>
</feature>
<dbReference type="Proteomes" id="UP000271380">
    <property type="component" value="Chromosome"/>
</dbReference>
<keyword evidence="9" id="KW-1185">Reference proteome</keyword>
<dbReference type="EMBL" id="LR134377">
    <property type="protein sequence ID" value="VEH06952.1"/>
    <property type="molecule type" value="Genomic_DNA"/>
</dbReference>
<evidence type="ECO:0000313" key="7">
    <source>
        <dbReference type="EMBL" id="AKE41062.1"/>
    </source>
</evidence>
<dbReference type="Gene3D" id="3.40.1710.10">
    <property type="entry name" value="abc type-2 transporter like domain"/>
    <property type="match status" value="1"/>
</dbReference>
<feature type="transmembrane region" description="Helical" evidence="5">
    <location>
        <begin position="21"/>
        <end position="44"/>
    </location>
</feature>
<dbReference type="NCBIfam" id="TIGR03062">
    <property type="entry name" value="pip_yhgE_Cterm"/>
    <property type="match status" value="1"/>
</dbReference>
<sequence length="730" mass="78848">MKNIWLIFRNDLFAIKNNVMTAVTIFGLIIIPLIFISFNVLASWNPFDNTDRLKIAVASNDAGHHSDVISMRINLGDQVLSQLSRNHDINWIITSENQAIEGTRSGEYYAAIVLPKTFSDDLLTFYLEGTQPSTLELYTNQKKNALSTTLTSRGANAVTQTIDDNFNKVVTNIGLGVISSLDRYFTDNNASQALETIHTRITTTQQRILAGSQTAYAAAGLIDSTIPLIDGADSILHTASTQTTSSPENTETNGGQGAQAVTSLADTLSQTTQSLTTALDRTSTSYQAISDQLDPLLNTSTVLSTSGSQTYRELANGVDTQIHNFQGLKVNLNNHIRTILPTTTAPGYDLVIAQLDAVINQSTMLRDSLRNTAHALETGQESADESRRNARQAIESAIAAVRNISQTYQNTLQPQLLALGESVDTLAQDIAIVRNDIQGVRSALSSNDNSPHTMLNSASTAVKRLAFNLEQQAQKFSELANTIEEASQSGDLSKLKDIANRDPETLAAQIASPVAVNRQPVFSVVSFGAGMAPLYTALALWVGALLTAVLMRSKAQSLYPDLSGTQTFFGRLLTFLLVGLAQATLVVLGLIVFIQIDAVHPLLLLLAGWVTSTVFMTIIYSLVITFGNAGKAIGVLLLVIQVSGAGGAYPLQLLPSWFQNISPWLPATHAINAFRSAIAGIYHGDIYKQLAILLLFIIPALLLGLIIRRLTEDNIKKLSTAMESTKVMAA</sequence>
<dbReference type="InterPro" id="IPR017501">
    <property type="entry name" value="Phage_infect_YhgE_C"/>
</dbReference>
<feature type="transmembrane region" description="Helical" evidence="5">
    <location>
        <begin position="686"/>
        <end position="707"/>
    </location>
</feature>
<keyword evidence="4 5" id="KW-0472">Membrane</keyword>
<feature type="transmembrane region" description="Helical" evidence="5">
    <location>
        <begin position="635"/>
        <end position="654"/>
    </location>
</feature>
<organism evidence="7 9">
    <name type="scientific">Corynebacterium kutscheri</name>
    <dbReference type="NCBI Taxonomy" id="35755"/>
    <lineage>
        <taxon>Bacteria</taxon>
        <taxon>Bacillati</taxon>
        <taxon>Actinomycetota</taxon>
        <taxon>Actinomycetes</taxon>
        <taxon>Mycobacteriales</taxon>
        <taxon>Corynebacteriaceae</taxon>
        <taxon>Corynebacterium</taxon>
    </lineage>
</organism>
<evidence type="ECO:0000256" key="4">
    <source>
        <dbReference type="ARBA" id="ARBA00023136"/>
    </source>
</evidence>
<evidence type="ECO:0000256" key="3">
    <source>
        <dbReference type="ARBA" id="ARBA00022989"/>
    </source>
</evidence>
<protein>
    <submittedName>
        <fullName evidence="8">Phage infection protein</fullName>
    </submittedName>
    <submittedName>
        <fullName evidence="7">YhgE/Pip-like protein</fullName>
    </submittedName>
</protein>
<dbReference type="KEGG" id="cku:UL82_04320"/>
<proteinExistence type="predicted"/>
<evidence type="ECO:0000256" key="5">
    <source>
        <dbReference type="SAM" id="Phobius"/>
    </source>
</evidence>
<dbReference type="OrthoDB" id="9811483at2"/>
<feature type="transmembrane region" description="Helical" evidence="5">
    <location>
        <begin position="572"/>
        <end position="596"/>
    </location>
</feature>
<dbReference type="EMBL" id="CP011312">
    <property type="protein sequence ID" value="AKE41062.1"/>
    <property type="molecule type" value="Genomic_DNA"/>
</dbReference>
<dbReference type="PANTHER" id="PTHR43077">
    <property type="entry name" value="TRANSPORT PERMEASE YVFS-RELATED"/>
    <property type="match status" value="1"/>
</dbReference>
<dbReference type="Proteomes" id="UP000033457">
    <property type="component" value="Chromosome"/>
</dbReference>
<reference evidence="7 9" key="1">
    <citation type="journal article" date="2015" name="Genome Announc.">
        <title>Complete Genome Sequence of Corynebacterium kutscheri DSM 20755, a Corynebacterial Type Strain with Remarkably Low G+C Content of Chromosomal DNA.</title>
        <authorList>
            <person name="Ruckert C."/>
            <person name="Albersmeier A."/>
            <person name="Winkler A."/>
            <person name="Tauch A."/>
        </authorList>
    </citation>
    <scope>NUCLEOTIDE SEQUENCE [LARGE SCALE GENOMIC DNA]</scope>
    <source>
        <strain evidence="7 9">DSM 20755</strain>
    </source>
</reference>
<evidence type="ECO:0000313" key="9">
    <source>
        <dbReference type="Proteomes" id="UP000033457"/>
    </source>
</evidence>
<dbReference type="HOGENOM" id="CLU_004534_2_0_11"/>
<dbReference type="AlphaFoldDB" id="A0A0F6QZC0"/>
<evidence type="ECO:0000256" key="2">
    <source>
        <dbReference type="ARBA" id="ARBA00022692"/>
    </source>
</evidence>
<dbReference type="RefSeq" id="WP_046439181.1">
    <property type="nucleotide sequence ID" value="NZ_CP011312.1"/>
</dbReference>
<dbReference type="InterPro" id="IPR013525">
    <property type="entry name" value="ABC2_TM"/>
</dbReference>
<evidence type="ECO:0000313" key="8">
    <source>
        <dbReference type="EMBL" id="VEH06952.1"/>
    </source>
</evidence>
<dbReference type="STRING" id="35755.UL82_04320"/>
<evidence type="ECO:0000313" key="10">
    <source>
        <dbReference type="Proteomes" id="UP000271380"/>
    </source>
</evidence>
<dbReference type="Pfam" id="PF12698">
    <property type="entry name" value="ABC2_membrane_3"/>
    <property type="match status" value="2"/>
</dbReference>
<comment type="subcellular location">
    <subcellularLocation>
        <location evidence="1">Membrane</location>
        <topology evidence="1">Multi-pass membrane protein</topology>
    </subcellularLocation>
</comment>